<feature type="binding site" evidence="6">
    <location>
        <position position="104"/>
    </location>
    <ligand>
        <name>FMN</name>
        <dbReference type="ChEBI" id="CHEBI:58210"/>
    </ligand>
</feature>
<feature type="binding site" evidence="6">
    <location>
        <position position="158"/>
    </location>
    <ligand>
        <name>FMN</name>
        <dbReference type="ChEBI" id="CHEBI:58210"/>
    </ligand>
</feature>
<dbReference type="Pfam" id="PF00296">
    <property type="entry name" value="Bac_luciferase"/>
    <property type="match status" value="1"/>
</dbReference>
<feature type="binding site" evidence="6">
    <location>
        <position position="154"/>
    </location>
    <ligand>
        <name>FMN</name>
        <dbReference type="ChEBI" id="CHEBI:58210"/>
    </ligand>
</feature>
<evidence type="ECO:0000313" key="11">
    <source>
        <dbReference type="Proteomes" id="UP000075950"/>
    </source>
</evidence>
<dbReference type="KEGG" id="bly:A2T55_06940"/>
<name>A0A0B9ALL7_BRELN</name>
<feature type="domain" description="Luciferase-like" evidence="7">
    <location>
        <begin position="28"/>
        <end position="384"/>
    </location>
</feature>
<dbReference type="EMBL" id="CP014869">
    <property type="protein sequence ID" value="AMT93548.1"/>
    <property type="molecule type" value="Genomic_DNA"/>
</dbReference>
<dbReference type="PANTHER" id="PTHR30011">
    <property type="entry name" value="ALKANESULFONATE MONOOXYGENASE-RELATED"/>
    <property type="match status" value="1"/>
</dbReference>
<evidence type="ECO:0000256" key="5">
    <source>
        <dbReference type="ARBA" id="ARBA00033748"/>
    </source>
</evidence>
<dbReference type="InterPro" id="IPR051260">
    <property type="entry name" value="Diverse_substr_monoxygenases"/>
</dbReference>
<dbReference type="SUPFAM" id="SSF51679">
    <property type="entry name" value="Bacterial luciferase-like"/>
    <property type="match status" value="1"/>
</dbReference>
<comment type="similarity">
    <text evidence="5">Belongs to the NtaA/SnaA/DszA monooxygenase family.</text>
</comment>
<dbReference type="EMBL" id="JTJZ01000025">
    <property type="protein sequence ID" value="KHS50200.1"/>
    <property type="molecule type" value="Genomic_DNA"/>
</dbReference>
<evidence type="ECO:0000256" key="6">
    <source>
        <dbReference type="PIRSR" id="PIRSR000337-1"/>
    </source>
</evidence>
<evidence type="ECO:0000256" key="1">
    <source>
        <dbReference type="ARBA" id="ARBA00022630"/>
    </source>
</evidence>
<evidence type="ECO:0000256" key="2">
    <source>
        <dbReference type="ARBA" id="ARBA00022643"/>
    </source>
</evidence>
<organism evidence="9 10">
    <name type="scientific">Brevibacterium linens</name>
    <dbReference type="NCBI Taxonomy" id="1703"/>
    <lineage>
        <taxon>Bacteria</taxon>
        <taxon>Bacillati</taxon>
        <taxon>Actinomycetota</taxon>
        <taxon>Actinomycetes</taxon>
        <taxon>Micrococcales</taxon>
        <taxon>Brevibacteriaceae</taxon>
        <taxon>Brevibacterium</taxon>
    </lineage>
</organism>
<feature type="binding site" evidence="6">
    <location>
        <position position="58"/>
    </location>
    <ligand>
        <name>FMN</name>
        <dbReference type="ChEBI" id="CHEBI:58210"/>
    </ligand>
</feature>
<dbReference type="PATRIC" id="fig|1703.6.peg.3465"/>
<accession>A0A0B9ALL7</accession>
<keyword evidence="2 6" id="KW-0288">FMN</keyword>
<reference evidence="11" key="2">
    <citation type="submission" date="2016-03" db="EMBL/GenBank/DDBJ databases">
        <authorList>
            <person name="Ploux O."/>
        </authorList>
    </citation>
    <scope>NUCLEOTIDE SEQUENCE [LARGE SCALE GENOMIC DNA]</scope>
    <source>
        <strain evidence="11">BS258</strain>
    </source>
</reference>
<accession>A0A142NL78</accession>
<dbReference type="Proteomes" id="UP000075950">
    <property type="component" value="Chromosome"/>
</dbReference>
<dbReference type="Proteomes" id="UP000031488">
    <property type="component" value="Unassembled WGS sequence"/>
</dbReference>
<reference evidence="8" key="3">
    <citation type="submission" date="2016-03" db="EMBL/GenBank/DDBJ databases">
        <authorList>
            <person name="Zhu Y."/>
            <person name="Sun C."/>
        </authorList>
    </citation>
    <scope>NUCLEOTIDE SEQUENCE</scope>
    <source>
        <strain evidence="8">BS258</strain>
    </source>
</reference>
<sequence>MTKPILLNAFDMMTPVHQSPGLWRHPESRVDEFTQLSFWTDLAKTLEDGGFSSLFLADILGVYDVYGGNADVTNRGGVQFPLLDPLVAVPAMAAATKTLGFGVTASVTYEKPYLLARTLTTLDHFTNGRVAWNIVTSYVDSAARNLGLKGQIPHDERYDRADEFMEVMYKLFEGSITPDALKADADANVFVDPGEVHDIGHEGKFFNVPGQALAVPGPQGTPLLFQAGASKRGQEFALDHAEAIFFSGPTPEILRSWVDKVRDGLEERGRARDSVKIFALATVIVDDTDEAAEARLADYRRYVDTESALSLFGGWTGVDLSGASPDDTLEYVSTDANQSALASFTTMAGDKPWTIRDLAEFVALGGRGPVITGSPETIVDEFQRWMDEADIDGFNIAAAVRPADAERFAKYVSPELRRRGLLPEPVDGATVREQLTGSGPRLADDHKGARYRLGEGARV</sequence>
<evidence type="ECO:0000256" key="4">
    <source>
        <dbReference type="ARBA" id="ARBA00023033"/>
    </source>
</evidence>
<dbReference type="GO" id="GO:0016705">
    <property type="term" value="F:oxidoreductase activity, acting on paired donors, with incorporation or reduction of molecular oxygen"/>
    <property type="evidence" value="ECO:0007669"/>
    <property type="project" value="InterPro"/>
</dbReference>
<dbReference type="InterPro" id="IPR011251">
    <property type="entry name" value="Luciferase-like_dom"/>
</dbReference>
<dbReference type="InterPro" id="IPR016215">
    <property type="entry name" value="NTA_MOA"/>
</dbReference>
<evidence type="ECO:0000313" key="10">
    <source>
        <dbReference type="Proteomes" id="UP000031488"/>
    </source>
</evidence>
<reference evidence="9 10" key="1">
    <citation type="submission" date="2014-11" db="EMBL/GenBank/DDBJ databases">
        <title>Draft Genome Sequence of Brevibacterium linens AE038-8.</title>
        <authorList>
            <person name="Maizel D."/>
            <person name="Utturkar S.M."/>
            <person name="Brown S.D."/>
            <person name="Ferrero M."/>
            <person name="Rosen B.P."/>
        </authorList>
    </citation>
    <scope>NUCLEOTIDE SEQUENCE [LARGE SCALE GENOMIC DNA]</scope>
    <source>
        <strain evidence="9 10">AE038-8</strain>
    </source>
</reference>
<dbReference type="STRING" id="1703.BLSMQ_1466"/>
<evidence type="ECO:0000313" key="9">
    <source>
        <dbReference type="EMBL" id="KHS50200.1"/>
    </source>
</evidence>
<dbReference type="GO" id="GO:0004497">
    <property type="term" value="F:monooxygenase activity"/>
    <property type="evidence" value="ECO:0007669"/>
    <property type="project" value="UniProtKB-KW"/>
</dbReference>
<feature type="binding site" evidence="6">
    <location>
        <position position="230"/>
    </location>
    <ligand>
        <name>FMN</name>
        <dbReference type="ChEBI" id="CHEBI:58210"/>
    </ligand>
</feature>
<dbReference type="PANTHER" id="PTHR30011:SF16">
    <property type="entry name" value="C2H2 FINGER DOMAIN TRANSCRIPTION FACTOR (EUROFUNG)-RELATED"/>
    <property type="match status" value="1"/>
</dbReference>
<evidence type="ECO:0000259" key="7">
    <source>
        <dbReference type="Pfam" id="PF00296"/>
    </source>
</evidence>
<gene>
    <name evidence="8" type="ORF">A2T55_06940</name>
    <name evidence="9" type="ORF">AE0388_0139</name>
</gene>
<dbReference type="OrthoDB" id="3265338at2"/>
<evidence type="ECO:0000313" key="8">
    <source>
        <dbReference type="EMBL" id="AMT93548.1"/>
    </source>
</evidence>
<protein>
    <submittedName>
        <fullName evidence="8">5,10-methylene tetrahydromethanopterin reductase</fullName>
    </submittedName>
    <submittedName>
        <fullName evidence="9">FMN-dependent oxidoreductase, nitrilotriacetate monooxygenase family</fullName>
    </submittedName>
</protein>
<keyword evidence="4 9" id="KW-0503">Monooxygenase</keyword>
<keyword evidence="1 6" id="KW-0285">Flavoprotein</keyword>
<dbReference type="AlphaFoldDB" id="A0A0B9ALL7"/>
<dbReference type="RefSeq" id="WP_039212696.1">
    <property type="nucleotide sequence ID" value="NZ_CP014869.1"/>
</dbReference>
<proteinExistence type="inferred from homology"/>
<dbReference type="PIRSF" id="PIRSF000337">
    <property type="entry name" value="NTA_MOA"/>
    <property type="match status" value="1"/>
</dbReference>
<dbReference type="Gene3D" id="3.20.20.30">
    <property type="entry name" value="Luciferase-like domain"/>
    <property type="match status" value="1"/>
</dbReference>
<keyword evidence="3" id="KW-0560">Oxidoreductase</keyword>
<dbReference type="InterPro" id="IPR036661">
    <property type="entry name" value="Luciferase-like_sf"/>
</dbReference>
<dbReference type="NCBIfam" id="TIGR03860">
    <property type="entry name" value="FMN_nitrolo"/>
    <property type="match status" value="1"/>
</dbReference>
<evidence type="ECO:0000256" key="3">
    <source>
        <dbReference type="ARBA" id="ARBA00023002"/>
    </source>
</evidence>
<keyword evidence="10" id="KW-1185">Reference proteome</keyword>